<sequence>MPMHEQCQVQFCAGIASLLVDLQNQHFEFHEYYFPPTYPYSSLQSLEHQVANHGAKFASSHSPCSHR</sequence>
<evidence type="ECO:0000313" key="1">
    <source>
        <dbReference type="EMBL" id="MBX66347.1"/>
    </source>
</evidence>
<dbReference type="AlphaFoldDB" id="A0A2P2QHG3"/>
<name>A0A2P2QHG3_RHIMU</name>
<dbReference type="EMBL" id="GGEC01085863">
    <property type="protein sequence ID" value="MBX66347.1"/>
    <property type="molecule type" value="Transcribed_RNA"/>
</dbReference>
<reference evidence="1" key="1">
    <citation type="submission" date="2018-02" db="EMBL/GenBank/DDBJ databases">
        <title>Rhizophora mucronata_Transcriptome.</title>
        <authorList>
            <person name="Meera S.P."/>
            <person name="Sreeshan A."/>
            <person name="Augustine A."/>
        </authorList>
    </citation>
    <scope>NUCLEOTIDE SEQUENCE</scope>
    <source>
        <tissue evidence="1">Leaf</tissue>
    </source>
</reference>
<protein>
    <submittedName>
        <fullName evidence="1">Uncharacterized protein</fullName>
    </submittedName>
</protein>
<organism evidence="1">
    <name type="scientific">Rhizophora mucronata</name>
    <name type="common">Asiatic mangrove</name>
    <dbReference type="NCBI Taxonomy" id="61149"/>
    <lineage>
        <taxon>Eukaryota</taxon>
        <taxon>Viridiplantae</taxon>
        <taxon>Streptophyta</taxon>
        <taxon>Embryophyta</taxon>
        <taxon>Tracheophyta</taxon>
        <taxon>Spermatophyta</taxon>
        <taxon>Magnoliopsida</taxon>
        <taxon>eudicotyledons</taxon>
        <taxon>Gunneridae</taxon>
        <taxon>Pentapetalae</taxon>
        <taxon>rosids</taxon>
        <taxon>fabids</taxon>
        <taxon>Malpighiales</taxon>
        <taxon>Rhizophoraceae</taxon>
        <taxon>Rhizophora</taxon>
    </lineage>
</organism>
<accession>A0A2P2QHG3</accession>
<proteinExistence type="predicted"/>